<dbReference type="GO" id="GO:0004818">
    <property type="term" value="F:glutamate-tRNA ligase activity"/>
    <property type="evidence" value="ECO:0007669"/>
    <property type="project" value="TreeGrafter"/>
</dbReference>
<keyword evidence="2 7" id="KW-0436">Ligase</keyword>
<reference evidence="9" key="2">
    <citation type="submission" date="2023-05" db="EMBL/GenBank/DDBJ databases">
        <authorList>
            <person name="Schelkunov M.I."/>
        </authorList>
    </citation>
    <scope>NUCLEOTIDE SEQUENCE</scope>
    <source>
        <strain evidence="9">Hsosn_3</strain>
        <tissue evidence="9">Leaf</tissue>
    </source>
</reference>
<dbReference type="GO" id="GO:0005524">
    <property type="term" value="F:ATP binding"/>
    <property type="evidence" value="ECO:0007669"/>
    <property type="project" value="UniProtKB-KW"/>
</dbReference>
<dbReference type="PANTHER" id="PTHR43097:SF5">
    <property type="entry name" value="GLUTAMATE--TRNA LIGASE"/>
    <property type="match status" value="1"/>
</dbReference>
<proteinExistence type="inferred from homology"/>
<keyword evidence="4 7" id="KW-0067">ATP-binding</keyword>
<sequence>MVYTLLSKHKLMWFVKNGKVDEWDDPRFPTVQGIVRRGLQIEELIQFILEQEEEVTLMDWGNDIVNEISKDDDGRIKHLKGVLNLKGSVKRTKLKLTWLPHTNELVPLSLVEFDYLIKKKKLDEDEDFVDVLNPCTKKEIAAFGDSNISVGGPTVIGPNGNWAE</sequence>
<dbReference type="PANTHER" id="PTHR43097">
    <property type="entry name" value="GLUTAMINE-TRNA LIGASE"/>
    <property type="match status" value="1"/>
</dbReference>
<dbReference type="Gene3D" id="1.10.1160.10">
    <property type="entry name" value="Glutamyl-trna Synthetase, Domain 2"/>
    <property type="match status" value="1"/>
</dbReference>
<dbReference type="SUPFAM" id="SSF52374">
    <property type="entry name" value="Nucleotidylyl transferase"/>
    <property type="match status" value="1"/>
</dbReference>
<dbReference type="AlphaFoldDB" id="A0AAD8MWG1"/>
<evidence type="ECO:0000256" key="2">
    <source>
        <dbReference type="ARBA" id="ARBA00022598"/>
    </source>
</evidence>
<evidence type="ECO:0000259" key="8">
    <source>
        <dbReference type="Pfam" id="PF00749"/>
    </source>
</evidence>
<dbReference type="EMBL" id="JAUIZM010000004">
    <property type="protein sequence ID" value="KAK1387529.1"/>
    <property type="molecule type" value="Genomic_DNA"/>
</dbReference>
<evidence type="ECO:0000256" key="6">
    <source>
        <dbReference type="ARBA" id="ARBA00023146"/>
    </source>
</evidence>
<dbReference type="InterPro" id="IPR020061">
    <property type="entry name" value="Glu_tRNA_lig_a-bdl"/>
</dbReference>
<dbReference type="Pfam" id="PF00749">
    <property type="entry name" value="tRNA-synt_1c"/>
    <property type="match status" value="1"/>
</dbReference>
<name>A0AAD8MWG1_9APIA</name>
<dbReference type="GO" id="GO:0017102">
    <property type="term" value="C:methionyl glutamyl tRNA synthetase complex"/>
    <property type="evidence" value="ECO:0007669"/>
    <property type="project" value="TreeGrafter"/>
</dbReference>
<evidence type="ECO:0000256" key="1">
    <source>
        <dbReference type="ARBA" id="ARBA00022490"/>
    </source>
</evidence>
<keyword evidence="10" id="KW-1185">Reference proteome</keyword>
<dbReference type="InterPro" id="IPR020058">
    <property type="entry name" value="Glu/Gln-tRNA-synth_Ib_cat-dom"/>
</dbReference>
<evidence type="ECO:0000256" key="4">
    <source>
        <dbReference type="ARBA" id="ARBA00022840"/>
    </source>
</evidence>
<dbReference type="Proteomes" id="UP001237642">
    <property type="component" value="Unassembled WGS sequence"/>
</dbReference>
<keyword evidence="1" id="KW-0963">Cytoplasm</keyword>
<organism evidence="9 10">
    <name type="scientific">Heracleum sosnowskyi</name>
    <dbReference type="NCBI Taxonomy" id="360622"/>
    <lineage>
        <taxon>Eukaryota</taxon>
        <taxon>Viridiplantae</taxon>
        <taxon>Streptophyta</taxon>
        <taxon>Embryophyta</taxon>
        <taxon>Tracheophyta</taxon>
        <taxon>Spermatophyta</taxon>
        <taxon>Magnoliopsida</taxon>
        <taxon>eudicotyledons</taxon>
        <taxon>Gunneridae</taxon>
        <taxon>Pentapetalae</taxon>
        <taxon>asterids</taxon>
        <taxon>campanulids</taxon>
        <taxon>Apiales</taxon>
        <taxon>Apiaceae</taxon>
        <taxon>Apioideae</taxon>
        <taxon>apioid superclade</taxon>
        <taxon>Tordylieae</taxon>
        <taxon>Tordyliinae</taxon>
        <taxon>Heracleum</taxon>
    </lineage>
</organism>
<accession>A0AAD8MWG1</accession>
<protein>
    <recommendedName>
        <fullName evidence="8">Glutamyl/glutaminyl-tRNA synthetase class Ib catalytic domain-containing protein</fullName>
    </recommendedName>
</protein>
<keyword evidence="3 7" id="KW-0547">Nucleotide-binding</keyword>
<comment type="similarity">
    <text evidence="7">Belongs to the class-I aminoacyl-tRNA synthetase family.</text>
</comment>
<gene>
    <name evidence="9" type="ORF">POM88_015707</name>
</gene>
<keyword evidence="5 7" id="KW-0648">Protein biosynthesis</keyword>
<dbReference type="GO" id="GO:0006424">
    <property type="term" value="P:glutamyl-tRNA aminoacylation"/>
    <property type="evidence" value="ECO:0007669"/>
    <property type="project" value="TreeGrafter"/>
</dbReference>
<reference evidence="9" key="1">
    <citation type="submission" date="2023-02" db="EMBL/GenBank/DDBJ databases">
        <title>Genome of toxic invasive species Heracleum sosnowskyi carries increased number of genes despite the absence of recent whole-genome duplications.</title>
        <authorList>
            <person name="Schelkunov M."/>
            <person name="Shtratnikova V."/>
            <person name="Makarenko M."/>
            <person name="Klepikova A."/>
            <person name="Omelchenko D."/>
            <person name="Novikova G."/>
            <person name="Obukhova E."/>
            <person name="Bogdanov V."/>
            <person name="Penin A."/>
            <person name="Logacheva M."/>
        </authorList>
    </citation>
    <scope>NUCLEOTIDE SEQUENCE</scope>
    <source>
        <strain evidence="9">Hsosn_3</strain>
        <tissue evidence="9">Leaf</tissue>
    </source>
</reference>
<evidence type="ECO:0000313" key="10">
    <source>
        <dbReference type="Proteomes" id="UP001237642"/>
    </source>
</evidence>
<evidence type="ECO:0000313" key="9">
    <source>
        <dbReference type="EMBL" id="KAK1387529.1"/>
    </source>
</evidence>
<dbReference type="InterPro" id="IPR050132">
    <property type="entry name" value="Gln/Glu-tRNA_Ligase"/>
</dbReference>
<dbReference type="InterPro" id="IPR011035">
    <property type="entry name" value="Ribosomal_bL25/Gln-tRNA_synth"/>
</dbReference>
<keyword evidence="6 7" id="KW-0030">Aminoacyl-tRNA synthetase</keyword>
<evidence type="ECO:0000256" key="5">
    <source>
        <dbReference type="ARBA" id="ARBA00022917"/>
    </source>
</evidence>
<dbReference type="SUPFAM" id="SSF50715">
    <property type="entry name" value="Ribosomal protein L25-like"/>
    <property type="match status" value="1"/>
</dbReference>
<comment type="caution">
    <text evidence="9">The sequence shown here is derived from an EMBL/GenBank/DDBJ whole genome shotgun (WGS) entry which is preliminary data.</text>
</comment>
<feature type="domain" description="Glutamyl/glutaminyl-tRNA synthetase class Ib catalytic" evidence="8">
    <location>
        <begin position="3"/>
        <end position="53"/>
    </location>
</feature>
<dbReference type="GO" id="GO:0005829">
    <property type="term" value="C:cytosol"/>
    <property type="evidence" value="ECO:0007669"/>
    <property type="project" value="TreeGrafter"/>
</dbReference>
<evidence type="ECO:0000256" key="7">
    <source>
        <dbReference type="RuleBase" id="RU363037"/>
    </source>
</evidence>
<evidence type="ECO:0000256" key="3">
    <source>
        <dbReference type="ARBA" id="ARBA00022741"/>
    </source>
</evidence>